<proteinExistence type="predicted"/>
<evidence type="ECO:0000313" key="2">
    <source>
        <dbReference type="EMBL" id="CAE2197279.1"/>
    </source>
</evidence>
<sequence length="241" mass="26239">MASEFAARSEQRATVLRDVDSIPFSMAERQVRSFSGKGGGRSNNAQPDDDEQEEDDSDEDEDDGGCSKVPFPEVWSPAPKKTVAADVDLFAQYDSRPEDPFERLPEPVGPPAAANDDPFDEREGGRATDDPVGDEADEDFARRSRKAGRVAHGVGLKAQAAIHSDDDESGQEVDDESDDDGDDDVDDDDDDDDGDDDGDHDDNDEVSDEVSDNGNEESVQDEMDVPIRKQKLMALPALECD</sequence>
<feature type="compositionally biased region" description="Acidic residues" evidence="1">
    <location>
        <begin position="47"/>
        <end position="64"/>
    </location>
</feature>
<evidence type="ECO:0000256" key="1">
    <source>
        <dbReference type="SAM" id="MobiDB-lite"/>
    </source>
</evidence>
<reference evidence="2" key="1">
    <citation type="submission" date="2021-01" db="EMBL/GenBank/DDBJ databases">
        <authorList>
            <person name="Corre E."/>
            <person name="Pelletier E."/>
            <person name="Niang G."/>
            <person name="Scheremetjew M."/>
            <person name="Finn R."/>
            <person name="Kale V."/>
            <person name="Holt S."/>
            <person name="Cochrane G."/>
            <person name="Meng A."/>
            <person name="Brown T."/>
            <person name="Cohen L."/>
        </authorList>
    </citation>
    <scope>NUCLEOTIDE SEQUENCE</scope>
    <source>
        <strain evidence="2">UIO037</strain>
    </source>
</reference>
<feature type="compositionally biased region" description="Basic and acidic residues" evidence="1">
    <location>
        <begin position="7"/>
        <end position="20"/>
    </location>
</feature>
<dbReference type="AlphaFoldDB" id="A0A7S4M323"/>
<feature type="region of interest" description="Disordered" evidence="1">
    <location>
        <begin position="1"/>
        <end position="228"/>
    </location>
</feature>
<dbReference type="EMBL" id="HBKO01005425">
    <property type="protein sequence ID" value="CAE2197279.1"/>
    <property type="molecule type" value="Transcribed_RNA"/>
</dbReference>
<feature type="compositionally biased region" description="Basic and acidic residues" evidence="1">
    <location>
        <begin position="95"/>
        <end position="105"/>
    </location>
</feature>
<gene>
    <name evidence="2" type="ORF">CPOL0286_LOCUS2633</name>
</gene>
<organism evidence="2">
    <name type="scientific">Prymnesium polylepis</name>
    <dbReference type="NCBI Taxonomy" id="72548"/>
    <lineage>
        <taxon>Eukaryota</taxon>
        <taxon>Haptista</taxon>
        <taxon>Haptophyta</taxon>
        <taxon>Prymnesiophyceae</taxon>
        <taxon>Prymnesiales</taxon>
        <taxon>Prymnesiaceae</taxon>
        <taxon>Prymnesium</taxon>
    </lineage>
</organism>
<accession>A0A7S4M323</accession>
<protein>
    <submittedName>
        <fullName evidence="2">Uncharacterized protein</fullName>
    </submittedName>
</protein>
<name>A0A7S4M323_9EUKA</name>
<feature type="compositionally biased region" description="Acidic residues" evidence="1">
    <location>
        <begin position="165"/>
        <end position="224"/>
    </location>
</feature>